<gene>
    <name evidence="1" type="ORF">R3P38DRAFT_2866732</name>
</gene>
<comment type="caution">
    <text evidence="1">The sequence shown here is derived from an EMBL/GenBank/DDBJ whole genome shotgun (WGS) entry which is preliminary data.</text>
</comment>
<name>A0AAW0DHB0_9AGAR</name>
<dbReference type="Proteomes" id="UP001362999">
    <property type="component" value="Unassembled WGS sequence"/>
</dbReference>
<dbReference type="AlphaFoldDB" id="A0AAW0DHB0"/>
<reference evidence="1 2" key="1">
    <citation type="journal article" date="2024" name="J Genomics">
        <title>Draft genome sequencing and assembly of Favolaschia claudopus CIRM-BRFM 2984 isolated from oak limbs.</title>
        <authorList>
            <person name="Navarro D."/>
            <person name="Drula E."/>
            <person name="Chaduli D."/>
            <person name="Cazenave R."/>
            <person name="Ahrendt S."/>
            <person name="Wang J."/>
            <person name="Lipzen A."/>
            <person name="Daum C."/>
            <person name="Barry K."/>
            <person name="Grigoriev I.V."/>
            <person name="Favel A."/>
            <person name="Rosso M.N."/>
            <person name="Martin F."/>
        </authorList>
    </citation>
    <scope>NUCLEOTIDE SEQUENCE [LARGE SCALE GENOMIC DNA]</scope>
    <source>
        <strain evidence="1 2">CIRM-BRFM 2984</strain>
    </source>
</reference>
<evidence type="ECO:0000313" key="1">
    <source>
        <dbReference type="EMBL" id="KAK7050756.1"/>
    </source>
</evidence>
<organism evidence="1 2">
    <name type="scientific">Favolaschia claudopus</name>
    <dbReference type="NCBI Taxonomy" id="2862362"/>
    <lineage>
        <taxon>Eukaryota</taxon>
        <taxon>Fungi</taxon>
        <taxon>Dikarya</taxon>
        <taxon>Basidiomycota</taxon>
        <taxon>Agaricomycotina</taxon>
        <taxon>Agaricomycetes</taxon>
        <taxon>Agaricomycetidae</taxon>
        <taxon>Agaricales</taxon>
        <taxon>Marasmiineae</taxon>
        <taxon>Mycenaceae</taxon>
        <taxon>Favolaschia</taxon>
    </lineage>
</organism>
<dbReference type="EMBL" id="JAWWNJ010000008">
    <property type="protein sequence ID" value="KAK7050756.1"/>
    <property type="molecule type" value="Genomic_DNA"/>
</dbReference>
<accession>A0AAW0DHB0</accession>
<evidence type="ECO:0008006" key="3">
    <source>
        <dbReference type="Google" id="ProtNLM"/>
    </source>
</evidence>
<keyword evidence="2" id="KW-1185">Reference proteome</keyword>
<evidence type="ECO:0000313" key="2">
    <source>
        <dbReference type="Proteomes" id="UP001362999"/>
    </source>
</evidence>
<protein>
    <recommendedName>
        <fullName evidence="3">F-box domain-containing protein</fullName>
    </recommendedName>
</protein>
<sequence length="465" mass="52021">MSTPPVSQRAPPEILSQIFRSTAPFTRTVGSCQVPIAPWPLSHVCKEWRQAAQCDAMLWSEIKIHIKQTPRSRGPPLSNPEVAYPLAALQTQLYLSANVPLSIEFSAPIYSPQLRHVRALLETLARHSQRWARFAIDAGGVDSDDTLFGALSVARGRLDALYRLSFKGWDWPPELRDIFDAPLLRDVTVPCGSPYLELTITISWSQITTLHLTDIVCPDTLLAILRQTPKLVDCTLDRFLDAIQVKQAQPTVTLPHLRRLSLHCPEIASCFEAPNLAFLKFSLVSPEIDNVRVLLHRCTQVRGLSMISSCDCESSDVISILKEVPSVTHLELAVDDEEEMYHFVLQSMLLDNLLPAMTHASPNQQHDLCPKLNSLTVHLDSSKCRLDGYDPLDDNAHAPLENSLCDLLESRWNMEASVRALSSFRLSPAVCLPRPVWDRLEKLKAGGLRVEGHLEPVSRFGKAHH</sequence>
<proteinExistence type="predicted"/>